<evidence type="ECO:0000313" key="2">
    <source>
        <dbReference type="EMBL" id="CAG1985746.1"/>
    </source>
</evidence>
<accession>A0A2H3FHD1</accession>
<name>A0A2H3FHD1_GIBZA</name>
<protein>
    <submittedName>
        <fullName evidence="2">Uncharacterized protein</fullName>
    </submittedName>
</protein>
<organism evidence="2 4">
    <name type="scientific">Gibberella zeae</name>
    <name type="common">Wheat head blight fungus</name>
    <name type="synonym">Fusarium graminearum</name>
    <dbReference type="NCBI Taxonomy" id="5518"/>
    <lineage>
        <taxon>Eukaryota</taxon>
        <taxon>Fungi</taxon>
        <taxon>Dikarya</taxon>
        <taxon>Ascomycota</taxon>
        <taxon>Pezizomycotina</taxon>
        <taxon>Sordariomycetes</taxon>
        <taxon>Hypocreomycetidae</taxon>
        <taxon>Hypocreales</taxon>
        <taxon>Nectriaceae</taxon>
        <taxon>Fusarium</taxon>
    </lineage>
</organism>
<proteinExistence type="predicted"/>
<feature type="compositionally biased region" description="Polar residues" evidence="1">
    <location>
        <begin position="1"/>
        <end position="11"/>
    </location>
</feature>
<sequence length="162" mass="18260">MGSYNSKTQTPDHVGGKRRRSLKDDTEPPQAKRACTAQTRDEPRIISLSEAAAIQDELIRRYPPPASEAGSEEQEDEQEDLHGASIGEQLQKLTDDAMRAQGNMNDINDWFNKRVDVQNHGQIFNVEEEGNLELLLNLMKVDLSVMTARIDDMIDDIQSTSY</sequence>
<feature type="region of interest" description="Disordered" evidence="1">
    <location>
        <begin position="1"/>
        <end position="45"/>
    </location>
</feature>
<dbReference type="EMBL" id="CAAKMV010000141">
    <property type="protein sequence ID" value="VIO59623.1"/>
    <property type="molecule type" value="Genomic_DNA"/>
</dbReference>
<evidence type="ECO:0000313" key="3">
    <source>
        <dbReference type="EMBL" id="VIO59623.1"/>
    </source>
</evidence>
<dbReference type="AlphaFoldDB" id="A0A2H3FHD1"/>
<dbReference type="Proteomes" id="UP000746612">
    <property type="component" value="Unassembled WGS sequence"/>
</dbReference>
<reference evidence="2" key="2">
    <citation type="submission" date="2021-03" db="EMBL/GenBank/DDBJ databases">
        <authorList>
            <person name="Alouane T."/>
            <person name="Langin T."/>
            <person name="Bonhomme L."/>
        </authorList>
    </citation>
    <scope>NUCLEOTIDE SEQUENCE</scope>
    <source>
        <strain evidence="2">MDC_Fg202</strain>
    </source>
</reference>
<gene>
    <name evidence="3" type="ORF">FUG_LOCUS355932</name>
    <name evidence="2" type="ORF">MDCFG202_LOCUS273955</name>
</gene>
<reference evidence="3" key="1">
    <citation type="submission" date="2019-04" db="EMBL/GenBank/DDBJ databases">
        <authorList>
            <person name="Melise S."/>
            <person name="Noan J."/>
            <person name="Okalmin O."/>
        </authorList>
    </citation>
    <scope>NUCLEOTIDE SEQUENCE</scope>
    <source>
        <strain evidence="3">FN9</strain>
    </source>
</reference>
<feature type="compositionally biased region" description="Acidic residues" evidence="1">
    <location>
        <begin position="70"/>
        <end position="79"/>
    </location>
</feature>
<feature type="region of interest" description="Disordered" evidence="1">
    <location>
        <begin position="60"/>
        <end position="87"/>
    </location>
</feature>
<dbReference type="OrthoDB" id="5087187at2759"/>
<evidence type="ECO:0000313" key="4">
    <source>
        <dbReference type="Proteomes" id="UP000746612"/>
    </source>
</evidence>
<evidence type="ECO:0000256" key="1">
    <source>
        <dbReference type="SAM" id="MobiDB-lite"/>
    </source>
</evidence>
<dbReference type="EMBL" id="CAJPIJ010000135">
    <property type="protein sequence ID" value="CAG1985746.1"/>
    <property type="molecule type" value="Genomic_DNA"/>
</dbReference>